<gene>
    <name evidence="2" type="ORF">PXEA_LOCUS35269</name>
</gene>
<accession>A0A448XPR6</accession>
<evidence type="ECO:0000313" key="2">
    <source>
        <dbReference type="EMBL" id="VEL41829.1"/>
    </source>
</evidence>
<protein>
    <submittedName>
        <fullName evidence="2">Uncharacterized protein</fullName>
    </submittedName>
</protein>
<dbReference type="EMBL" id="CAAALY010271229">
    <property type="protein sequence ID" value="VEL41829.1"/>
    <property type="molecule type" value="Genomic_DNA"/>
</dbReference>
<reference evidence="2" key="1">
    <citation type="submission" date="2018-11" db="EMBL/GenBank/DDBJ databases">
        <authorList>
            <consortium name="Pathogen Informatics"/>
        </authorList>
    </citation>
    <scope>NUCLEOTIDE SEQUENCE</scope>
</reference>
<name>A0A448XPR6_9PLAT</name>
<evidence type="ECO:0000313" key="3">
    <source>
        <dbReference type="Proteomes" id="UP000784294"/>
    </source>
</evidence>
<evidence type="ECO:0000256" key="1">
    <source>
        <dbReference type="SAM" id="MobiDB-lite"/>
    </source>
</evidence>
<feature type="region of interest" description="Disordered" evidence="1">
    <location>
        <begin position="1"/>
        <end position="25"/>
    </location>
</feature>
<organism evidence="2 3">
    <name type="scientific">Protopolystoma xenopodis</name>
    <dbReference type="NCBI Taxonomy" id="117903"/>
    <lineage>
        <taxon>Eukaryota</taxon>
        <taxon>Metazoa</taxon>
        <taxon>Spiralia</taxon>
        <taxon>Lophotrochozoa</taxon>
        <taxon>Platyhelminthes</taxon>
        <taxon>Monogenea</taxon>
        <taxon>Polyopisthocotylea</taxon>
        <taxon>Polystomatidea</taxon>
        <taxon>Polystomatidae</taxon>
        <taxon>Protopolystoma</taxon>
    </lineage>
</organism>
<sequence length="73" mass="8243">MSTSSRASRAHLPDPRGARVHVPFFDTDGPGGCSSCLVWTRRKKMRDHERARAYMGRYGVELNRIPPARDQSS</sequence>
<dbReference type="Proteomes" id="UP000784294">
    <property type="component" value="Unassembled WGS sequence"/>
</dbReference>
<keyword evidence="3" id="KW-1185">Reference proteome</keyword>
<dbReference type="AlphaFoldDB" id="A0A448XPR6"/>
<comment type="caution">
    <text evidence="2">The sequence shown here is derived from an EMBL/GenBank/DDBJ whole genome shotgun (WGS) entry which is preliminary data.</text>
</comment>
<proteinExistence type="predicted"/>